<dbReference type="AlphaFoldDB" id="A0A2R6B0W5"/>
<evidence type="ECO:0000313" key="2">
    <source>
        <dbReference type="EMBL" id="PSN92274.1"/>
    </source>
</evidence>
<evidence type="ECO:0008006" key="4">
    <source>
        <dbReference type="Google" id="ProtNLM"/>
    </source>
</evidence>
<proteinExistence type="predicted"/>
<dbReference type="Gene3D" id="3.20.20.220">
    <property type="match status" value="1"/>
</dbReference>
<accession>A0A2R6B0W5</accession>
<evidence type="ECO:0000256" key="1">
    <source>
        <dbReference type="ARBA" id="ARBA00023002"/>
    </source>
</evidence>
<evidence type="ECO:0000313" key="3">
    <source>
        <dbReference type="Proteomes" id="UP000240322"/>
    </source>
</evidence>
<comment type="caution">
    <text evidence="2">The sequence shown here is derived from an EMBL/GenBank/DDBJ whole genome shotgun (WGS) entry which is preliminary data.</text>
</comment>
<gene>
    <name evidence="2" type="ORF">B9Q03_01765</name>
</gene>
<organism evidence="2 3">
    <name type="scientific">Candidatus Marsarchaeota G2 archaeon OSP_D</name>
    <dbReference type="NCBI Taxonomy" id="1978157"/>
    <lineage>
        <taxon>Archaea</taxon>
        <taxon>Candidatus Marsarchaeota</taxon>
        <taxon>Candidatus Marsarchaeota group 2</taxon>
    </lineage>
</organism>
<name>A0A2R6B0W5_9ARCH</name>
<dbReference type="SUPFAM" id="SSF51730">
    <property type="entry name" value="FAD-linked oxidoreductase"/>
    <property type="match status" value="1"/>
</dbReference>
<dbReference type="InterPro" id="IPR029041">
    <property type="entry name" value="FAD-linked_oxidoreductase-like"/>
</dbReference>
<protein>
    <recommendedName>
        <fullName evidence="4">Methylenetetrahydrofolate reductase (NAD(P)H)</fullName>
    </recommendedName>
</protein>
<sequence length="235" mass="25478">MTPPSKWSTRWELENTVKDALEAGAIGLDITDSPTGESHSSSVAASVFVKLAYHAKVICHIRTRDVTSMGLRSLVRACSVWEVENILFVMGEGSESTGLTPTTAVNMVRSEGILNDRSVKLGLVVDPRRPTSLQRKIGARPDFIYSAPVTSQAEVEFLEEVSSKSGSELYAGLLVNSPLNRPILSRIGVNQSFEGLVDWKLVDTLKAISNVLILMSPADPDSGISVLREVRARGL</sequence>
<dbReference type="PANTHER" id="PTHR38755:SF1">
    <property type="entry name" value="METHYLENE-TETRAHYDROFOLATE REDUCTASE C-TERMINAL DOMAIN-CONTAINING PROTEIN"/>
    <property type="match status" value="1"/>
</dbReference>
<dbReference type="Proteomes" id="UP000240322">
    <property type="component" value="Unassembled WGS sequence"/>
</dbReference>
<keyword evidence="1" id="KW-0560">Oxidoreductase</keyword>
<dbReference type="EMBL" id="NEXE01000007">
    <property type="protein sequence ID" value="PSN92274.1"/>
    <property type="molecule type" value="Genomic_DNA"/>
</dbReference>
<dbReference type="PANTHER" id="PTHR38755">
    <property type="entry name" value="5,10-METHYLENETETRAHYDROFOLATE REDUCTASE"/>
    <property type="match status" value="1"/>
</dbReference>
<reference evidence="2 3" key="1">
    <citation type="submission" date="2017-04" db="EMBL/GenBank/DDBJ databases">
        <title>Novel microbial lineages endemic to geothermal iron-oxide mats fill important gaps in the evolutionary history of Archaea.</title>
        <authorList>
            <person name="Jay Z.J."/>
            <person name="Beam J.P."/>
            <person name="Dlakic M."/>
            <person name="Rusch D.B."/>
            <person name="Kozubal M.A."/>
            <person name="Inskeep W.P."/>
        </authorList>
    </citation>
    <scope>NUCLEOTIDE SEQUENCE [LARGE SCALE GENOMIC DNA]</scope>
    <source>
        <strain evidence="2">OSP_D</strain>
    </source>
</reference>
<dbReference type="GO" id="GO:0016491">
    <property type="term" value="F:oxidoreductase activity"/>
    <property type="evidence" value="ECO:0007669"/>
    <property type="project" value="UniProtKB-KW"/>
</dbReference>